<organism evidence="1 2">
    <name type="scientific">Rhizopogon vesiculosus</name>
    <dbReference type="NCBI Taxonomy" id="180088"/>
    <lineage>
        <taxon>Eukaryota</taxon>
        <taxon>Fungi</taxon>
        <taxon>Dikarya</taxon>
        <taxon>Basidiomycota</taxon>
        <taxon>Agaricomycotina</taxon>
        <taxon>Agaricomycetes</taxon>
        <taxon>Agaricomycetidae</taxon>
        <taxon>Boletales</taxon>
        <taxon>Suillineae</taxon>
        <taxon>Rhizopogonaceae</taxon>
        <taxon>Rhizopogon</taxon>
    </lineage>
</organism>
<keyword evidence="2" id="KW-1185">Reference proteome</keyword>
<name>A0A1J8QB37_9AGAM</name>
<reference evidence="1 2" key="1">
    <citation type="submission" date="2016-03" db="EMBL/GenBank/DDBJ databases">
        <title>Comparative genomics of the ectomycorrhizal sister species Rhizopogon vinicolor and Rhizopogon vesiculosus (Basidiomycota: Boletales) reveals a divergence of the mating type B locus.</title>
        <authorList>
            <person name="Mujic A.B."/>
            <person name="Kuo A."/>
            <person name="Tritt A."/>
            <person name="Lipzen A."/>
            <person name="Chen C."/>
            <person name="Johnson J."/>
            <person name="Sharma A."/>
            <person name="Barry K."/>
            <person name="Grigoriev I.V."/>
            <person name="Spatafora J.W."/>
        </authorList>
    </citation>
    <scope>NUCLEOTIDE SEQUENCE [LARGE SCALE GENOMIC DNA]</scope>
    <source>
        <strain evidence="1 2">AM-OR11-056</strain>
    </source>
</reference>
<evidence type="ECO:0000313" key="1">
    <source>
        <dbReference type="EMBL" id="OJA17871.1"/>
    </source>
</evidence>
<dbReference type="EMBL" id="LVVM01001793">
    <property type="protein sequence ID" value="OJA17871.1"/>
    <property type="molecule type" value="Genomic_DNA"/>
</dbReference>
<proteinExistence type="predicted"/>
<sequence length="210" mass="23430">MVTTTTLEYKSQHRSTPTTALVSMSSSWLDIVEQHVSSTNDGHEPSNQDSTRSTLQSFLEFLNQHYHHDGVNNTYKEIIRICITEMLASCQSEASTVDEGICHSSADLQEMFEFEHLQGQLSDQEYGPLFQESVNTLQEGEDPPFRQLAPGPLLSHLSGSVSYDPGTQPSQSFVPEMGTRPEGRVFFGSSVSRHQQLRLPVVQGGQEKVR</sequence>
<accession>A0A1J8QB37</accession>
<gene>
    <name evidence="1" type="ORF">AZE42_11637</name>
</gene>
<dbReference type="OrthoDB" id="2682285at2759"/>
<dbReference type="AlphaFoldDB" id="A0A1J8QB37"/>
<protein>
    <submittedName>
        <fullName evidence="1">Uncharacterized protein</fullName>
    </submittedName>
</protein>
<evidence type="ECO:0000313" key="2">
    <source>
        <dbReference type="Proteomes" id="UP000183567"/>
    </source>
</evidence>
<dbReference type="Proteomes" id="UP000183567">
    <property type="component" value="Unassembled WGS sequence"/>
</dbReference>
<comment type="caution">
    <text evidence="1">The sequence shown here is derived from an EMBL/GenBank/DDBJ whole genome shotgun (WGS) entry which is preliminary data.</text>
</comment>